<dbReference type="GO" id="GO:0005634">
    <property type="term" value="C:nucleus"/>
    <property type="evidence" value="ECO:0007669"/>
    <property type="project" value="UniProtKB-SubCell"/>
</dbReference>
<evidence type="ECO:0000313" key="7">
    <source>
        <dbReference type="EnsemblMetazoa" id="CJA23499.1"/>
    </source>
</evidence>
<dbReference type="AlphaFoldDB" id="A0A8R1E633"/>
<reference evidence="8" key="1">
    <citation type="submission" date="2010-08" db="EMBL/GenBank/DDBJ databases">
        <authorList>
            <consortium name="Caenorhabditis japonica Sequencing Consortium"/>
            <person name="Wilson R.K."/>
        </authorList>
    </citation>
    <scope>NUCLEOTIDE SEQUENCE [LARGE SCALE GENOMIC DNA]</scope>
    <source>
        <strain evidence="8">DF5081</strain>
    </source>
</reference>
<dbReference type="Gene3D" id="2.40.30.330">
    <property type="entry name" value="Pre-mRNA cleavage complex subunit Clp1, C-terminal domain"/>
    <property type="match status" value="1"/>
</dbReference>
<dbReference type="FunFam" id="2.40.30.330:FF:000002">
    <property type="entry name" value="Protein CLP1 homolog"/>
    <property type="match status" value="1"/>
</dbReference>
<dbReference type="PANTHER" id="PTHR12755">
    <property type="entry name" value="CLEAVAGE/POLYADENYLATION FACTOR IA SUBUNIT CLP1P"/>
    <property type="match status" value="1"/>
</dbReference>
<evidence type="ECO:0000256" key="2">
    <source>
        <dbReference type="ARBA" id="ARBA00022664"/>
    </source>
</evidence>
<keyword evidence="4" id="KW-0067">ATP-binding</keyword>
<dbReference type="GO" id="GO:0031124">
    <property type="term" value="P:mRNA 3'-end processing"/>
    <property type="evidence" value="ECO:0007669"/>
    <property type="project" value="InterPro"/>
</dbReference>
<evidence type="ECO:0000256" key="4">
    <source>
        <dbReference type="ARBA" id="ARBA00022840"/>
    </source>
</evidence>
<accession>A0A8R1E633</accession>
<keyword evidence="8" id="KW-1185">Reference proteome</keyword>
<dbReference type="InterPro" id="IPR045116">
    <property type="entry name" value="Clp1/Grc3"/>
</dbReference>
<reference evidence="7" key="2">
    <citation type="submission" date="2022-06" db="UniProtKB">
        <authorList>
            <consortium name="EnsemblMetazoa"/>
        </authorList>
    </citation>
    <scope>IDENTIFICATION</scope>
    <source>
        <strain evidence="7">DF5081</strain>
    </source>
</reference>
<evidence type="ECO:0000256" key="3">
    <source>
        <dbReference type="ARBA" id="ARBA00022741"/>
    </source>
</evidence>
<dbReference type="PANTHER" id="PTHR12755:SF6">
    <property type="entry name" value="POLYRIBONUCLEOTIDE 5'-HYDROXYL-KINASE CLP1"/>
    <property type="match status" value="1"/>
</dbReference>
<dbReference type="Proteomes" id="UP000005237">
    <property type="component" value="Unassembled WGS sequence"/>
</dbReference>
<evidence type="ECO:0000259" key="6">
    <source>
        <dbReference type="Pfam" id="PF06807"/>
    </source>
</evidence>
<keyword evidence="2" id="KW-0507">mRNA processing</keyword>
<protein>
    <submittedName>
        <fullName evidence="7">Clp1 domain-containing protein</fullName>
    </submittedName>
</protein>
<dbReference type="GO" id="GO:0006388">
    <property type="term" value="P:tRNA splicing, via endonucleolytic cleavage and ligation"/>
    <property type="evidence" value="ECO:0007669"/>
    <property type="project" value="TreeGrafter"/>
</dbReference>
<dbReference type="EnsemblMetazoa" id="CJA23499.1">
    <property type="protein sequence ID" value="CJA23499.1"/>
    <property type="gene ID" value="WBGene00179071"/>
</dbReference>
<comment type="subcellular location">
    <subcellularLocation>
        <location evidence="1">Nucleus</location>
    </subcellularLocation>
</comment>
<dbReference type="GO" id="GO:0051731">
    <property type="term" value="F:polynucleotide 5'-hydroxyl-kinase activity"/>
    <property type="evidence" value="ECO:0007669"/>
    <property type="project" value="InterPro"/>
</dbReference>
<keyword evidence="3" id="KW-0547">Nucleotide-binding</keyword>
<dbReference type="InterPro" id="IPR038238">
    <property type="entry name" value="Clp1_C_sf"/>
</dbReference>
<feature type="domain" description="Clp1 C-terminal" evidence="6">
    <location>
        <begin position="10"/>
        <end position="120"/>
    </location>
</feature>
<name>A0A8R1E633_CAEJA</name>
<organism evidence="7 8">
    <name type="scientific">Caenorhabditis japonica</name>
    <dbReference type="NCBI Taxonomy" id="281687"/>
    <lineage>
        <taxon>Eukaryota</taxon>
        <taxon>Metazoa</taxon>
        <taxon>Ecdysozoa</taxon>
        <taxon>Nematoda</taxon>
        <taxon>Chromadorea</taxon>
        <taxon>Rhabditida</taxon>
        <taxon>Rhabditina</taxon>
        <taxon>Rhabditomorpha</taxon>
        <taxon>Rhabditoidea</taxon>
        <taxon>Rhabditidae</taxon>
        <taxon>Peloderinae</taxon>
        <taxon>Caenorhabditis</taxon>
    </lineage>
</organism>
<sequence length="125" mass="14316">YFYGTRSNNLYPFTFDVPFDDVTLCKIGAEQLPESCLPIGMEIENHETKVVIMEPTPEIKHHLFAFSPSQKADESVVKSPIYGFCLVTEVDMERRTFSVLCPQNSLPSKILVYSEITHLDDQIKR</sequence>
<dbReference type="Pfam" id="PF06807">
    <property type="entry name" value="Clp1"/>
    <property type="match status" value="1"/>
</dbReference>
<dbReference type="GO" id="GO:0005524">
    <property type="term" value="F:ATP binding"/>
    <property type="evidence" value="ECO:0007669"/>
    <property type="project" value="UniProtKB-KW"/>
</dbReference>
<evidence type="ECO:0000256" key="1">
    <source>
        <dbReference type="ARBA" id="ARBA00004123"/>
    </source>
</evidence>
<dbReference type="InterPro" id="IPR010655">
    <property type="entry name" value="Clp1_C"/>
</dbReference>
<evidence type="ECO:0000313" key="8">
    <source>
        <dbReference type="Proteomes" id="UP000005237"/>
    </source>
</evidence>
<evidence type="ECO:0000256" key="5">
    <source>
        <dbReference type="ARBA" id="ARBA00023242"/>
    </source>
</evidence>
<proteinExistence type="predicted"/>
<keyword evidence="5" id="KW-0539">Nucleus</keyword>